<evidence type="ECO:0000313" key="3">
    <source>
        <dbReference type="Proteomes" id="UP000242791"/>
    </source>
</evidence>
<feature type="domain" description="DUF4246" evidence="1">
    <location>
        <begin position="24"/>
        <end position="112"/>
    </location>
</feature>
<dbReference type="Proteomes" id="UP000242791">
    <property type="component" value="Unassembled WGS sequence"/>
</dbReference>
<gene>
    <name evidence="2" type="ORF">ACJ73_04850</name>
</gene>
<reference evidence="2 3" key="1">
    <citation type="submission" date="2015-08" db="EMBL/GenBank/DDBJ databases">
        <title>Emmonsia species relationships and genome sequence.</title>
        <authorList>
            <person name="Cuomo C.A."/>
            <person name="Schwartz I.S."/>
            <person name="Kenyon C."/>
            <person name="De Hoog G.S."/>
            <person name="Govender N.P."/>
            <person name="Botha A."/>
            <person name="Moreno L."/>
            <person name="De Vries M."/>
            <person name="Munoz J.F."/>
            <person name="Stielow J.B."/>
        </authorList>
    </citation>
    <scope>NUCLEOTIDE SEQUENCE [LARGE SCALE GENOMIC DNA]</scope>
    <source>
        <strain evidence="2 3">EI222</strain>
    </source>
</reference>
<dbReference type="InterPro" id="IPR049207">
    <property type="entry name" value="DUF4246_N"/>
</dbReference>
<organism evidence="2 3">
    <name type="scientific">Blastomyces percursus</name>
    <dbReference type="NCBI Taxonomy" id="1658174"/>
    <lineage>
        <taxon>Eukaryota</taxon>
        <taxon>Fungi</taxon>
        <taxon>Dikarya</taxon>
        <taxon>Ascomycota</taxon>
        <taxon>Pezizomycotina</taxon>
        <taxon>Eurotiomycetes</taxon>
        <taxon>Eurotiomycetidae</taxon>
        <taxon>Onygenales</taxon>
        <taxon>Ajellomycetaceae</taxon>
        <taxon>Blastomyces</taxon>
    </lineage>
</organism>
<dbReference type="STRING" id="1658174.A0A1J9Q529"/>
<dbReference type="VEuPathDB" id="FungiDB:ACJ73_04850"/>
<accession>A0A1J9Q529</accession>
<dbReference type="EMBL" id="LGTZ01000705">
    <property type="protein sequence ID" value="OJD23798.1"/>
    <property type="molecule type" value="Genomic_DNA"/>
</dbReference>
<name>A0A1J9Q529_9EURO</name>
<evidence type="ECO:0000259" key="1">
    <source>
        <dbReference type="Pfam" id="PF21666"/>
    </source>
</evidence>
<evidence type="ECO:0000313" key="2">
    <source>
        <dbReference type="EMBL" id="OJD23798.1"/>
    </source>
</evidence>
<keyword evidence="3" id="KW-1185">Reference proteome</keyword>
<proteinExistence type="predicted"/>
<dbReference type="Pfam" id="PF21666">
    <property type="entry name" value="DUF4246_N"/>
    <property type="match status" value="1"/>
</dbReference>
<dbReference type="AlphaFoldDB" id="A0A1J9Q529"/>
<comment type="caution">
    <text evidence="2">The sequence shown here is derived from an EMBL/GenBank/DDBJ whole genome shotgun (WGS) entry which is preliminary data.</text>
</comment>
<sequence length="128" mass="14429">MSDTGSSQLSDWEEDLPDNVYFRLPGFTLPLNWEPTPTSTPLTTPRASIEGLTPRLHILHIQGIQRGRFPSALNYQDALDDNLRYPALTTRENMMVQIMNEITDKPNWNVKVGTIYPLSYTGAALLPV</sequence>
<protein>
    <recommendedName>
        <fullName evidence="1">DUF4246 domain-containing protein</fullName>
    </recommendedName>
</protein>